<organism evidence="1 2">
    <name type="scientific">Scutellospora calospora</name>
    <dbReference type="NCBI Taxonomy" id="85575"/>
    <lineage>
        <taxon>Eukaryota</taxon>
        <taxon>Fungi</taxon>
        <taxon>Fungi incertae sedis</taxon>
        <taxon>Mucoromycota</taxon>
        <taxon>Glomeromycotina</taxon>
        <taxon>Glomeromycetes</taxon>
        <taxon>Diversisporales</taxon>
        <taxon>Gigasporaceae</taxon>
        <taxon>Scutellospora</taxon>
    </lineage>
</organism>
<protein>
    <submittedName>
        <fullName evidence="1">10777_t:CDS:1</fullName>
    </submittedName>
</protein>
<comment type="caution">
    <text evidence="1">The sequence shown here is derived from an EMBL/GenBank/DDBJ whole genome shotgun (WGS) entry which is preliminary data.</text>
</comment>
<name>A0ACA9JUD7_9GLOM</name>
<dbReference type="Proteomes" id="UP000789860">
    <property type="component" value="Unassembled WGS sequence"/>
</dbReference>
<evidence type="ECO:0000313" key="1">
    <source>
        <dbReference type="EMBL" id="CAG8435897.1"/>
    </source>
</evidence>
<proteinExistence type="predicted"/>
<keyword evidence="2" id="KW-1185">Reference proteome</keyword>
<dbReference type="EMBL" id="CAJVPM010000098">
    <property type="protein sequence ID" value="CAG8435897.1"/>
    <property type="molecule type" value="Genomic_DNA"/>
</dbReference>
<reference evidence="1" key="1">
    <citation type="submission" date="2021-06" db="EMBL/GenBank/DDBJ databases">
        <authorList>
            <person name="Kallberg Y."/>
            <person name="Tangrot J."/>
            <person name="Rosling A."/>
        </authorList>
    </citation>
    <scope>NUCLEOTIDE SEQUENCE</scope>
    <source>
        <strain evidence="1">AU212A</strain>
    </source>
</reference>
<evidence type="ECO:0000313" key="2">
    <source>
        <dbReference type="Proteomes" id="UP000789860"/>
    </source>
</evidence>
<sequence length="676" mass="79070">MNEITSILQSIFSNNNFSNEIKDDQPIDFVIHEDTNQTQHNFGNITPSMNLSEVRKLLENLENVYMGENMVFLKENIKTQIHPDKEKNLNVLKILAHDNCIHIMKYPTKPSSFQFVNKYNLLHGCYFTSDGYIKRAKNKAFKFKNKIVAKIDMNNPYLKDDRIEYAEEIDQMFIKNPYMKINATIPLPWPLPSLKFGINIESSSEKWRQTTGSYRYEVFDCAKCSMNIPRNEIEPTEEFKDAIKKVLEQQTYEERLNAIKALSQEFGFFFPMFTEFGGRIQCRVELNSETSANSKKENFEVNLQDFSSSYNSKKGSSTSICNVISSCKIIGGDETDPDIRDRKSRQKWTETLRTCDKWRPINYSEIISVYDMLDNKLRAQFLEGFGQEVLLSGIVEVRFNSKDIVEPQTRKIENIPSNILANMENNQIYATVYNDKSIHKVFSAHVVYYHNKSASLVIQCIKTKEVEELKEQKFNHVVKVAWMIVGFRTDFSFEPSLNLKLNSYTLKKPIQKFYNKPKCTENAERCPSKIKFPSHKRYCLLGTCAFRYQSTDEVDEDSESGVIIGLHFCQNKHNWDPCVYAFDLNKGRQVDIYTKPLEIHWGIITTEQEYKEMIWDNSNKYLMYKGQEWKDYSIEGNIQKLFFSLLCKDCFPVFTNVSPEYPTMHLFEEQNAESRK</sequence>
<gene>
    <name evidence="1" type="ORF">SCALOS_LOCUS236</name>
</gene>
<accession>A0ACA9JUD7</accession>